<protein>
    <recommendedName>
        <fullName evidence="5">Secreted protein</fullName>
    </recommendedName>
</protein>
<feature type="chain" id="PRO_5002199891" description="Secreted protein" evidence="2">
    <location>
        <begin position="25"/>
        <end position="76"/>
    </location>
</feature>
<sequence>MRSTAIVTIMVLTFAMNCFQLVSATNEQAYSPITALRRIKRQNSGNPGSEINGGGGISSSSESSGSATMQTVHGPK</sequence>
<evidence type="ECO:0000256" key="1">
    <source>
        <dbReference type="SAM" id="MobiDB-lite"/>
    </source>
</evidence>
<name>A0A0C9N1T2_9FUNG</name>
<dbReference type="AlphaFoldDB" id="A0A0C9N1T2"/>
<accession>A0A0C9N1T2</accession>
<feature type="signal peptide" evidence="2">
    <location>
        <begin position="1"/>
        <end position="24"/>
    </location>
</feature>
<evidence type="ECO:0000313" key="4">
    <source>
        <dbReference type="Proteomes" id="UP000053815"/>
    </source>
</evidence>
<proteinExistence type="predicted"/>
<keyword evidence="2" id="KW-0732">Signal</keyword>
<evidence type="ECO:0000256" key="2">
    <source>
        <dbReference type="SAM" id="SignalP"/>
    </source>
</evidence>
<dbReference type="Proteomes" id="UP000053815">
    <property type="component" value="Unassembled WGS sequence"/>
</dbReference>
<evidence type="ECO:0008006" key="5">
    <source>
        <dbReference type="Google" id="ProtNLM"/>
    </source>
</evidence>
<keyword evidence="4" id="KW-1185">Reference proteome</keyword>
<gene>
    <name evidence="3" type="ORF">MAM1_0211d08062</name>
</gene>
<evidence type="ECO:0000313" key="3">
    <source>
        <dbReference type="EMBL" id="GAN08548.1"/>
    </source>
</evidence>
<dbReference type="OrthoDB" id="10517682at2759"/>
<organism evidence="3">
    <name type="scientific">Mucor ambiguus</name>
    <dbReference type="NCBI Taxonomy" id="91626"/>
    <lineage>
        <taxon>Eukaryota</taxon>
        <taxon>Fungi</taxon>
        <taxon>Fungi incertae sedis</taxon>
        <taxon>Mucoromycota</taxon>
        <taxon>Mucoromycotina</taxon>
        <taxon>Mucoromycetes</taxon>
        <taxon>Mucorales</taxon>
        <taxon>Mucorineae</taxon>
        <taxon>Mucoraceae</taxon>
        <taxon>Mucor</taxon>
    </lineage>
</organism>
<dbReference type="EMBL" id="DF836500">
    <property type="protein sequence ID" value="GAN08548.1"/>
    <property type="molecule type" value="Genomic_DNA"/>
</dbReference>
<feature type="compositionally biased region" description="Polar residues" evidence="1">
    <location>
        <begin position="67"/>
        <end position="76"/>
    </location>
</feature>
<feature type="region of interest" description="Disordered" evidence="1">
    <location>
        <begin position="40"/>
        <end position="76"/>
    </location>
</feature>
<reference evidence="3" key="1">
    <citation type="submission" date="2014-09" db="EMBL/GenBank/DDBJ databases">
        <title>Draft genome sequence of an oleaginous Mucoromycotina fungus Mucor ambiguus NBRC6742.</title>
        <authorList>
            <person name="Takeda I."/>
            <person name="Yamane N."/>
            <person name="Morita T."/>
            <person name="Tamano K."/>
            <person name="Machida M."/>
            <person name="Baker S."/>
            <person name="Koike H."/>
        </authorList>
    </citation>
    <scope>NUCLEOTIDE SEQUENCE</scope>
    <source>
        <strain evidence="3">NBRC 6742</strain>
    </source>
</reference>